<evidence type="ECO:0000313" key="2">
    <source>
        <dbReference type="Proteomes" id="UP000764837"/>
    </source>
</evidence>
<sequence>MVVGAPLGAVPGVLTSSGDGREQLLSVLRAGGLRYRAGARWRTAR</sequence>
<evidence type="ECO:0000313" key="1">
    <source>
        <dbReference type="EMBL" id="MBM7491470.1"/>
    </source>
</evidence>
<protein>
    <submittedName>
        <fullName evidence="1">Uncharacterized protein</fullName>
    </submittedName>
</protein>
<dbReference type="Proteomes" id="UP000764837">
    <property type="component" value="Unassembled WGS sequence"/>
</dbReference>
<reference evidence="1 2" key="1">
    <citation type="submission" date="2021-01" db="EMBL/GenBank/DDBJ databases">
        <title>Sequencing the genomes of 1000 actinobacteria strains.</title>
        <authorList>
            <person name="Klenk H.-P."/>
        </authorList>
    </citation>
    <scope>NUCLEOTIDE SEQUENCE [LARGE SCALE GENOMIC DNA]</scope>
    <source>
        <strain evidence="1 2">DSM 100204</strain>
    </source>
</reference>
<dbReference type="EMBL" id="JAFBBP010000001">
    <property type="protein sequence ID" value="MBM7491470.1"/>
    <property type="molecule type" value="Genomic_DNA"/>
</dbReference>
<accession>A0ABS2LTK2</accession>
<gene>
    <name evidence="1" type="ORF">JOD64_002692</name>
</gene>
<name>A0ABS2LTK2_9ACTN</name>
<organism evidence="1 2">
    <name type="scientific">Micromonospora luteifusca</name>
    <dbReference type="NCBI Taxonomy" id="709860"/>
    <lineage>
        <taxon>Bacteria</taxon>
        <taxon>Bacillati</taxon>
        <taxon>Actinomycetota</taxon>
        <taxon>Actinomycetes</taxon>
        <taxon>Micromonosporales</taxon>
        <taxon>Micromonosporaceae</taxon>
        <taxon>Micromonospora</taxon>
    </lineage>
</organism>
<comment type="caution">
    <text evidence="1">The sequence shown here is derived from an EMBL/GenBank/DDBJ whole genome shotgun (WGS) entry which is preliminary data.</text>
</comment>
<keyword evidence="2" id="KW-1185">Reference proteome</keyword>
<proteinExistence type="predicted"/>